<evidence type="ECO:0000313" key="6">
    <source>
        <dbReference type="Proteomes" id="UP000476176"/>
    </source>
</evidence>
<gene>
    <name evidence="3" type="ORF">PF001_g11415</name>
    <name evidence="2" type="ORF">PF004_g15591</name>
    <name evidence="1" type="ORF">PF005_g16233</name>
</gene>
<organism evidence="3 5">
    <name type="scientific">Phytophthora fragariae</name>
    <dbReference type="NCBI Taxonomy" id="53985"/>
    <lineage>
        <taxon>Eukaryota</taxon>
        <taxon>Sar</taxon>
        <taxon>Stramenopiles</taxon>
        <taxon>Oomycota</taxon>
        <taxon>Peronosporomycetes</taxon>
        <taxon>Peronosporales</taxon>
        <taxon>Peronosporaceae</taxon>
        <taxon>Phytophthora</taxon>
    </lineage>
</organism>
<dbReference type="AlphaFoldDB" id="A0A6A4DJ19"/>
<evidence type="ECO:0000313" key="3">
    <source>
        <dbReference type="EMBL" id="KAE9307865.1"/>
    </source>
</evidence>
<evidence type="ECO:0000313" key="5">
    <source>
        <dbReference type="Proteomes" id="UP000437068"/>
    </source>
</evidence>
<sequence>MHESAMVYVLRASQGFTSDDAPAIAIAAYSARFGRHGLSIMHYKRVDRAPDSGRLLGREIRDGLVTPPPAPACISYVDLLGAVQGLASFANANWHERIAHVLYRVRKLVTPSMDAALLTRRAASSAPFMSSIRS</sequence>
<evidence type="ECO:0000313" key="2">
    <source>
        <dbReference type="EMBL" id="KAE9212574.1"/>
    </source>
</evidence>
<proteinExistence type="predicted"/>
<dbReference type="Proteomes" id="UP000433483">
    <property type="component" value="Unassembled WGS sequence"/>
</dbReference>
<reference evidence="4 5" key="1">
    <citation type="submission" date="2018-08" db="EMBL/GenBank/DDBJ databases">
        <title>Genomic investigation of the strawberry pathogen Phytophthora fragariae indicates pathogenicity is determined by transcriptional variation in three key races.</title>
        <authorList>
            <person name="Adams T.M."/>
            <person name="Armitage A.D."/>
            <person name="Sobczyk M.K."/>
            <person name="Bates H.J."/>
            <person name="Dunwell J.M."/>
            <person name="Nellist C.F."/>
            <person name="Harrison R.J."/>
        </authorList>
    </citation>
    <scope>NUCLEOTIDE SEQUENCE [LARGE SCALE GENOMIC DNA]</scope>
    <source>
        <strain evidence="3 5">A4</strain>
        <strain evidence="2 6">BC-23</strain>
        <strain evidence="1 4">NOV-27</strain>
    </source>
</reference>
<dbReference type="Proteomes" id="UP000437068">
    <property type="component" value="Unassembled WGS sequence"/>
</dbReference>
<protein>
    <submittedName>
        <fullName evidence="3">Uncharacterized protein</fullName>
    </submittedName>
</protein>
<comment type="caution">
    <text evidence="3">The sequence shown here is derived from an EMBL/GenBank/DDBJ whole genome shotgun (WGS) entry which is preliminary data.</text>
</comment>
<dbReference type="EMBL" id="QXGB01001048">
    <property type="protein sequence ID" value="KAE9198190.1"/>
    <property type="molecule type" value="Genomic_DNA"/>
</dbReference>
<accession>A0A6A4DJ19</accession>
<dbReference type="EMBL" id="QXGE01000606">
    <property type="protein sequence ID" value="KAE9307865.1"/>
    <property type="molecule type" value="Genomic_DNA"/>
</dbReference>
<name>A0A6A4DJ19_9STRA</name>
<keyword evidence="4" id="KW-1185">Reference proteome</keyword>
<evidence type="ECO:0000313" key="4">
    <source>
        <dbReference type="Proteomes" id="UP000433483"/>
    </source>
</evidence>
<dbReference type="Proteomes" id="UP000476176">
    <property type="component" value="Unassembled WGS sequence"/>
</dbReference>
<dbReference type="EMBL" id="QXGC01001055">
    <property type="protein sequence ID" value="KAE9212574.1"/>
    <property type="molecule type" value="Genomic_DNA"/>
</dbReference>
<evidence type="ECO:0000313" key="1">
    <source>
        <dbReference type="EMBL" id="KAE9198190.1"/>
    </source>
</evidence>